<gene>
    <name evidence="3" type="ORF">ABT211_27460</name>
</gene>
<evidence type="ECO:0000313" key="4">
    <source>
        <dbReference type="Proteomes" id="UP001490365"/>
    </source>
</evidence>
<accession>A0ABV1TN54</accession>
<dbReference type="EMBL" id="JBEOZM010000014">
    <property type="protein sequence ID" value="MER6271002.1"/>
    <property type="molecule type" value="Genomic_DNA"/>
</dbReference>
<feature type="chain" id="PRO_5046947039" description="Lipoprotein" evidence="2">
    <location>
        <begin position="20"/>
        <end position="260"/>
    </location>
</feature>
<protein>
    <recommendedName>
        <fullName evidence="5">Lipoprotein</fullName>
    </recommendedName>
</protein>
<evidence type="ECO:0000256" key="1">
    <source>
        <dbReference type="SAM" id="MobiDB-lite"/>
    </source>
</evidence>
<sequence length="260" mass="26819">MKRSPGVRTCALAVGGALSLALITGCSGGSSTDTSGTAREASTVKALSTAELKQRILAQGEVDGYKVNAIGKAAPTRSTVKSSDDKCRPLAYVLTGLAPADPASEIGRTVREDKKDPTDHATSLDDMADGKFESALKDSLNLDVTSLDLSSYDGDGAQQALRALSTALESCTKGFTGGAAGDEQKVTKVTPAKASGSGDESIAFTATTDMDGDKGPLHAEVVRYGNTVATYFTMNIGAMMTNKPYTVPPAVIKAQSTKLK</sequence>
<keyword evidence="4" id="KW-1185">Reference proteome</keyword>
<name>A0ABV1TN54_9ACTN</name>
<organism evidence="3 4">
    <name type="scientific">Streptomyces sp. 900105755</name>
    <dbReference type="NCBI Taxonomy" id="3154389"/>
    <lineage>
        <taxon>Bacteria</taxon>
        <taxon>Bacillati</taxon>
        <taxon>Actinomycetota</taxon>
        <taxon>Actinomycetes</taxon>
        <taxon>Kitasatosporales</taxon>
        <taxon>Streptomycetaceae</taxon>
        <taxon>Streptomyces</taxon>
    </lineage>
</organism>
<evidence type="ECO:0008006" key="5">
    <source>
        <dbReference type="Google" id="ProtNLM"/>
    </source>
</evidence>
<evidence type="ECO:0000313" key="3">
    <source>
        <dbReference type="EMBL" id="MER6271002.1"/>
    </source>
</evidence>
<evidence type="ECO:0000256" key="2">
    <source>
        <dbReference type="SAM" id="SignalP"/>
    </source>
</evidence>
<feature type="signal peptide" evidence="2">
    <location>
        <begin position="1"/>
        <end position="19"/>
    </location>
</feature>
<proteinExistence type="predicted"/>
<reference evidence="3 4" key="1">
    <citation type="submission" date="2024-06" db="EMBL/GenBank/DDBJ databases">
        <title>The Natural Products Discovery Center: Release of the First 8490 Sequenced Strains for Exploring Actinobacteria Biosynthetic Diversity.</title>
        <authorList>
            <person name="Kalkreuter E."/>
            <person name="Kautsar S.A."/>
            <person name="Yang D."/>
            <person name="Bader C.D."/>
            <person name="Teijaro C.N."/>
            <person name="Fluegel L."/>
            <person name="Davis C.M."/>
            <person name="Simpson J.R."/>
            <person name="Lauterbach L."/>
            <person name="Steele A.D."/>
            <person name="Gui C."/>
            <person name="Meng S."/>
            <person name="Li G."/>
            <person name="Viehrig K."/>
            <person name="Ye F."/>
            <person name="Su P."/>
            <person name="Kiefer A.F."/>
            <person name="Nichols A."/>
            <person name="Cepeda A.J."/>
            <person name="Yan W."/>
            <person name="Fan B."/>
            <person name="Jiang Y."/>
            <person name="Adhikari A."/>
            <person name="Zheng C.-J."/>
            <person name="Schuster L."/>
            <person name="Cowan T.M."/>
            <person name="Smanski M.J."/>
            <person name="Chevrette M.G."/>
            <person name="De Carvalho L.P.S."/>
            <person name="Shen B."/>
        </authorList>
    </citation>
    <scope>NUCLEOTIDE SEQUENCE [LARGE SCALE GENOMIC DNA]</scope>
    <source>
        <strain evidence="3 4">NPDC001694</strain>
    </source>
</reference>
<feature type="region of interest" description="Disordered" evidence="1">
    <location>
        <begin position="108"/>
        <end position="127"/>
    </location>
</feature>
<dbReference type="RefSeq" id="WP_351959419.1">
    <property type="nucleotide sequence ID" value="NZ_JBEOZM010000014.1"/>
</dbReference>
<dbReference type="Proteomes" id="UP001490365">
    <property type="component" value="Unassembled WGS sequence"/>
</dbReference>
<dbReference type="PROSITE" id="PS51257">
    <property type="entry name" value="PROKAR_LIPOPROTEIN"/>
    <property type="match status" value="1"/>
</dbReference>
<keyword evidence="2" id="KW-0732">Signal</keyword>
<comment type="caution">
    <text evidence="3">The sequence shown here is derived from an EMBL/GenBank/DDBJ whole genome shotgun (WGS) entry which is preliminary data.</text>
</comment>